<protein>
    <recommendedName>
        <fullName evidence="11">Large ribosomal subunit protein mL64</fullName>
    </recommendedName>
    <alternativeName>
        <fullName evidence="10">39S ribosomal protein L59, mitochondrial</fullName>
    </alternativeName>
    <alternativeName>
        <fullName evidence="12">Growth arrest and DNA damage-inducible proteins-interacting protein 1</fullName>
    </alternativeName>
</protein>
<evidence type="ECO:0000256" key="5">
    <source>
        <dbReference type="ARBA" id="ARBA00023054"/>
    </source>
</evidence>
<evidence type="ECO:0000256" key="7">
    <source>
        <dbReference type="ARBA" id="ARBA00023242"/>
    </source>
</evidence>
<comment type="caution">
    <text evidence="14">The sequence shown here is derived from an EMBL/GenBank/DDBJ whole genome shotgun (WGS) entry which is preliminary data.</text>
</comment>
<keyword evidence="15" id="KW-1185">Reference proteome</keyword>
<evidence type="ECO:0000256" key="4">
    <source>
        <dbReference type="ARBA" id="ARBA00022980"/>
    </source>
</evidence>
<dbReference type="PANTHER" id="PTHR31761">
    <property type="entry name" value="GROWTH ARREST AND DNA DAMAGE-INDUCIBLE PROTEINS-INTERACTING PROTEIN 1 GADD45GIP1"/>
    <property type="match status" value="1"/>
</dbReference>
<dbReference type="AlphaFoldDB" id="A0A4S2LBF8"/>
<evidence type="ECO:0000256" key="10">
    <source>
        <dbReference type="ARBA" id="ARBA00030700"/>
    </source>
</evidence>
<comment type="function">
    <text evidence="13">Acts as a negative regulator of G1 to S cell cycle phase progression by inhibiting cyclin-dependent kinases. Inhibitory effects are additive with GADD45 proteins but also occur in the absence of GADD45 proteins. Acts as a repressor of the orphan nuclear receptor NR4A1 by inhibiting AB domain-mediated transcriptional activity. May be involved in the hormone-mediated regulation of NR4A1 transcriptional activity. May play a role in mitochondrial protein synthesis.</text>
</comment>
<comment type="subcellular location">
    <subcellularLocation>
        <location evidence="2">Mitochondrion</location>
    </subcellularLocation>
    <subcellularLocation>
        <location evidence="1">Nucleus</location>
    </subcellularLocation>
</comment>
<proteinExistence type="inferred from homology"/>
<name>A0A4S2LBF8_OPIFE</name>
<dbReference type="Pfam" id="PF10147">
    <property type="entry name" value="CR6_interact"/>
    <property type="match status" value="1"/>
</dbReference>
<dbReference type="Gene3D" id="6.10.280.120">
    <property type="entry name" value="Growth arrest and DNA-damage-inducible proteins-interacting protein 1"/>
    <property type="match status" value="1"/>
</dbReference>
<comment type="similarity">
    <text evidence="3">Belongs to the mitochondrion-specific ribosomal protein mL64 family.</text>
</comment>
<sequence length="272" mass="32349">MIPFGHWNDRPLKVFRFAREPEIQRTILVLTQMRGAACWLCAPSVQILPCRFKKYYPSWKTPFILDDFQTFTQSSPSSYEEWNREWKKSNLPKALQSFDISRLPSHLKKRLRPTEDFFIENSPVESTLDYKRRLFGEYGFISGVDPSILFVDPEVAKFESALEQATERPIEEVLEEAKRAKIAFDELVNERVKNIKSNMKKMPELIEKYELQKSKEDSISEVEEQKRRAVLEEARDRFGYYLDPRDPKFIKLKQEIEEREKLAKKQQKKTNR</sequence>
<dbReference type="GO" id="GO:0005634">
    <property type="term" value="C:nucleus"/>
    <property type="evidence" value="ECO:0007669"/>
    <property type="project" value="UniProtKB-SubCell"/>
</dbReference>
<evidence type="ECO:0000256" key="9">
    <source>
        <dbReference type="ARBA" id="ARBA00023306"/>
    </source>
</evidence>
<evidence type="ECO:0000256" key="8">
    <source>
        <dbReference type="ARBA" id="ARBA00023274"/>
    </source>
</evidence>
<dbReference type="InterPro" id="IPR043035">
    <property type="entry name" value="Ribosomal_mL64_sf"/>
</dbReference>
<keyword evidence="6" id="KW-0496">Mitochondrion</keyword>
<evidence type="ECO:0000256" key="2">
    <source>
        <dbReference type="ARBA" id="ARBA00004173"/>
    </source>
</evidence>
<dbReference type="GO" id="GO:0005739">
    <property type="term" value="C:mitochondrion"/>
    <property type="evidence" value="ECO:0007669"/>
    <property type="project" value="UniProtKB-SubCell"/>
</dbReference>
<dbReference type="OrthoDB" id="6247992at2759"/>
<reference evidence="14 15" key="1">
    <citation type="journal article" date="2019" name="BMC Genomics">
        <title>New insights from Opisthorchis felineus genome: update on genomics of the epidemiologically important liver flukes.</title>
        <authorList>
            <person name="Ershov N.I."/>
            <person name="Mordvinov V.A."/>
            <person name="Prokhortchouk E.B."/>
            <person name="Pakharukova M.Y."/>
            <person name="Gunbin K.V."/>
            <person name="Ustyantsev K."/>
            <person name="Genaev M.A."/>
            <person name="Blinov A.G."/>
            <person name="Mazur A."/>
            <person name="Boulygina E."/>
            <person name="Tsygankova S."/>
            <person name="Khrameeva E."/>
            <person name="Chekanov N."/>
            <person name="Fan G."/>
            <person name="Xiao A."/>
            <person name="Zhang H."/>
            <person name="Xu X."/>
            <person name="Yang H."/>
            <person name="Solovyev V."/>
            <person name="Lee S.M."/>
            <person name="Liu X."/>
            <person name="Afonnikov D.A."/>
            <person name="Skryabin K.G."/>
        </authorList>
    </citation>
    <scope>NUCLEOTIDE SEQUENCE [LARGE SCALE GENOMIC DNA]</scope>
    <source>
        <strain evidence="14">AK-0245</strain>
        <tissue evidence="14">Whole organism</tissue>
    </source>
</reference>
<gene>
    <name evidence="14" type="ORF">CRM22_008830</name>
</gene>
<dbReference type="GO" id="GO:1990904">
    <property type="term" value="C:ribonucleoprotein complex"/>
    <property type="evidence" value="ECO:0007669"/>
    <property type="project" value="UniProtKB-KW"/>
</dbReference>
<keyword evidence="4" id="KW-0689">Ribosomal protein</keyword>
<accession>A0A4S2LBF8</accession>
<keyword evidence="5" id="KW-0175">Coiled coil</keyword>
<evidence type="ECO:0000256" key="12">
    <source>
        <dbReference type="ARBA" id="ARBA00035485"/>
    </source>
</evidence>
<keyword evidence="7" id="KW-0539">Nucleus</keyword>
<keyword evidence="8" id="KW-0687">Ribonucleoprotein</keyword>
<evidence type="ECO:0000256" key="11">
    <source>
        <dbReference type="ARBA" id="ARBA00035184"/>
    </source>
</evidence>
<evidence type="ECO:0000256" key="6">
    <source>
        <dbReference type="ARBA" id="ARBA00023128"/>
    </source>
</evidence>
<evidence type="ECO:0000256" key="13">
    <source>
        <dbReference type="ARBA" id="ARBA00060144"/>
    </source>
</evidence>
<dbReference type="InterPro" id="IPR018472">
    <property type="entry name" value="Ribosomal_mL64"/>
</dbReference>
<evidence type="ECO:0000256" key="1">
    <source>
        <dbReference type="ARBA" id="ARBA00004123"/>
    </source>
</evidence>
<evidence type="ECO:0000313" key="14">
    <source>
        <dbReference type="EMBL" id="TGZ59906.1"/>
    </source>
</evidence>
<evidence type="ECO:0000256" key="3">
    <source>
        <dbReference type="ARBA" id="ARBA00005421"/>
    </source>
</evidence>
<dbReference type="GO" id="GO:0005840">
    <property type="term" value="C:ribosome"/>
    <property type="evidence" value="ECO:0007669"/>
    <property type="project" value="UniProtKB-KW"/>
</dbReference>
<evidence type="ECO:0000313" key="15">
    <source>
        <dbReference type="Proteomes" id="UP000308267"/>
    </source>
</evidence>
<organism evidence="14 15">
    <name type="scientific">Opisthorchis felineus</name>
    <dbReference type="NCBI Taxonomy" id="147828"/>
    <lineage>
        <taxon>Eukaryota</taxon>
        <taxon>Metazoa</taxon>
        <taxon>Spiralia</taxon>
        <taxon>Lophotrochozoa</taxon>
        <taxon>Platyhelminthes</taxon>
        <taxon>Trematoda</taxon>
        <taxon>Digenea</taxon>
        <taxon>Opisthorchiida</taxon>
        <taxon>Opisthorchiata</taxon>
        <taxon>Opisthorchiidae</taxon>
        <taxon>Opisthorchis</taxon>
    </lineage>
</organism>
<dbReference type="Proteomes" id="UP000308267">
    <property type="component" value="Unassembled WGS sequence"/>
</dbReference>
<dbReference type="STRING" id="147828.A0A4S2LBF8"/>
<keyword evidence="9" id="KW-0131">Cell cycle</keyword>
<dbReference type="PANTHER" id="PTHR31761:SF1">
    <property type="entry name" value="LARGE RIBOSOMAL SUBUNIT PROTEIN ML64"/>
    <property type="match status" value="1"/>
</dbReference>
<dbReference type="EMBL" id="SJOL01008662">
    <property type="protein sequence ID" value="TGZ59906.1"/>
    <property type="molecule type" value="Genomic_DNA"/>
</dbReference>